<name>A0A0K2VCS8_LEPSM</name>
<accession>A0A0K2VCS8</accession>
<evidence type="ECO:0000313" key="1">
    <source>
        <dbReference type="EMBL" id="CDW47967.1"/>
    </source>
</evidence>
<sequence>LEGSNVAVVDSADFRLHLLSDIVVVHKVSVRALRVCLRSLRRLRQPSNWNCFCAKNTLFSNLFDSPHLQQLDDVRACADQSCNLQPFCFNLCPEVKYNCLQYLV</sequence>
<dbReference type="AlphaFoldDB" id="A0A0K2VCS8"/>
<reference evidence="1" key="1">
    <citation type="submission" date="2014-05" db="EMBL/GenBank/DDBJ databases">
        <authorList>
            <person name="Chronopoulou M."/>
        </authorList>
    </citation>
    <scope>NUCLEOTIDE SEQUENCE</scope>
    <source>
        <tissue evidence="1">Whole organism</tissue>
    </source>
</reference>
<dbReference type="EMBL" id="HACA01030606">
    <property type="protein sequence ID" value="CDW47967.1"/>
    <property type="molecule type" value="Transcribed_RNA"/>
</dbReference>
<organism evidence="1">
    <name type="scientific">Lepeophtheirus salmonis</name>
    <name type="common">Salmon louse</name>
    <name type="synonym">Caligus salmonis</name>
    <dbReference type="NCBI Taxonomy" id="72036"/>
    <lineage>
        <taxon>Eukaryota</taxon>
        <taxon>Metazoa</taxon>
        <taxon>Ecdysozoa</taxon>
        <taxon>Arthropoda</taxon>
        <taxon>Crustacea</taxon>
        <taxon>Multicrustacea</taxon>
        <taxon>Hexanauplia</taxon>
        <taxon>Copepoda</taxon>
        <taxon>Siphonostomatoida</taxon>
        <taxon>Caligidae</taxon>
        <taxon>Lepeophtheirus</taxon>
    </lineage>
</organism>
<feature type="non-terminal residue" evidence="1">
    <location>
        <position position="1"/>
    </location>
</feature>
<proteinExistence type="predicted"/>
<protein>
    <submittedName>
        <fullName evidence="1">Uncharacterized protein</fullName>
    </submittedName>
</protein>